<keyword evidence="2" id="KW-1185">Reference proteome</keyword>
<protein>
    <submittedName>
        <fullName evidence="1">Uncharacterized protein</fullName>
    </submittedName>
</protein>
<dbReference type="Pfam" id="PF03525">
    <property type="entry name" value="Meiotic_rec114"/>
    <property type="match status" value="1"/>
</dbReference>
<dbReference type="GeneID" id="63755374"/>
<evidence type="ECO:0000313" key="1">
    <source>
        <dbReference type="EMBL" id="OJJ30468.1"/>
    </source>
</evidence>
<dbReference type="STRING" id="1073089.A0A1L9R6F4"/>
<reference evidence="2" key="1">
    <citation type="journal article" date="2017" name="Genome Biol.">
        <title>Comparative genomics reveals high biological diversity and specific adaptations in the industrially and medically important fungal genus Aspergillus.</title>
        <authorList>
            <person name="de Vries R.P."/>
            <person name="Riley R."/>
            <person name="Wiebenga A."/>
            <person name="Aguilar-Osorio G."/>
            <person name="Amillis S."/>
            <person name="Uchima C.A."/>
            <person name="Anderluh G."/>
            <person name="Asadollahi M."/>
            <person name="Askin M."/>
            <person name="Barry K."/>
            <person name="Battaglia E."/>
            <person name="Bayram O."/>
            <person name="Benocci T."/>
            <person name="Braus-Stromeyer S.A."/>
            <person name="Caldana C."/>
            <person name="Canovas D."/>
            <person name="Cerqueira G.C."/>
            <person name="Chen F."/>
            <person name="Chen W."/>
            <person name="Choi C."/>
            <person name="Clum A."/>
            <person name="Dos Santos R.A."/>
            <person name="Damasio A.R."/>
            <person name="Diallinas G."/>
            <person name="Emri T."/>
            <person name="Fekete E."/>
            <person name="Flipphi M."/>
            <person name="Freyberg S."/>
            <person name="Gallo A."/>
            <person name="Gournas C."/>
            <person name="Habgood R."/>
            <person name="Hainaut M."/>
            <person name="Harispe M.L."/>
            <person name="Henrissat B."/>
            <person name="Hilden K.S."/>
            <person name="Hope R."/>
            <person name="Hossain A."/>
            <person name="Karabika E."/>
            <person name="Karaffa L."/>
            <person name="Karanyi Z."/>
            <person name="Krasevec N."/>
            <person name="Kuo A."/>
            <person name="Kusch H."/>
            <person name="LaButti K."/>
            <person name="Lagendijk E.L."/>
            <person name="Lapidus A."/>
            <person name="Levasseur A."/>
            <person name="Lindquist E."/>
            <person name="Lipzen A."/>
            <person name="Logrieco A.F."/>
            <person name="MacCabe A."/>
            <person name="Maekelae M.R."/>
            <person name="Malavazi I."/>
            <person name="Melin P."/>
            <person name="Meyer V."/>
            <person name="Mielnichuk N."/>
            <person name="Miskei M."/>
            <person name="Molnar A.P."/>
            <person name="Mule G."/>
            <person name="Ngan C.Y."/>
            <person name="Orejas M."/>
            <person name="Orosz E."/>
            <person name="Ouedraogo J.P."/>
            <person name="Overkamp K.M."/>
            <person name="Park H.-S."/>
            <person name="Perrone G."/>
            <person name="Piumi F."/>
            <person name="Punt P.J."/>
            <person name="Ram A.F."/>
            <person name="Ramon A."/>
            <person name="Rauscher S."/>
            <person name="Record E."/>
            <person name="Riano-Pachon D.M."/>
            <person name="Robert V."/>
            <person name="Roehrig J."/>
            <person name="Ruller R."/>
            <person name="Salamov A."/>
            <person name="Salih N.S."/>
            <person name="Samson R.A."/>
            <person name="Sandor E."/>
            <person name="Sanguinetti M."/>
            <person name="Schuetze T."/>
            <person name="Sepcic K."/>
            <person name="Shelest E."/>
            <person name="Sherlock G."/>
            <person name="Sophianopoulou V."/>
            <person name="Squina F.M."/>
            <person name="Sun H."/>
            <person name="Susca A."/>
            <person name="Todd R.B."/>
            <person name="Tsang A."/>
            <person name="Unkles S.E."/>
            <person name="van de Wiele N."/>
            <person name="van Rossen-Uffink D."/>
            <person name="Oliveira J.V."/>
            <person name="Vesth T.C."/>
            <person name="Visser J."/>
            <person name="Yu J.-H."/>
            <person name="Zhou M."/>
            <person name="Andersen M.R."/>
            <person name="Archer D.B."/>
            <person name="Baker S.E."/>
            <person name="Benoit I."/>
            <person name="Brakhage A.A."/>
            <person name="Braus G.H."/>
            <person name="Fischer R."/>
            <person name="Frisvad J.C."/>
            <person name="Goldman G.H."/>
            <person name="Houbraken J."/>
            <person name="Oakley B."/>
            <person name="Pocsi I."/>
            <person name="Scazzocchio C."/>
            <person name="Seiboth B."/>
            <person name="vanKuyk P.A."/>
            <person name="Wortman J."/>
            <person name="Dyer P.S."/>
            <person name="Grigoriev I.V."/>
        </authorList>
    </citation>
    <scope>NUCLEOTIDE SEQUENCE [LARGE SCALE GENOMIC DNA]</scope>
    <source>
        <strain evidence="2">DTO 134E9</strain>
    </source>
</reference>
<dbReference type="RefSeq" id="XP_040684145.1">
    <property type="nucleotide sequence ID" value="XM_040839526.1"/>
</dbReference>
<dbReference type="InterPro" id="IPR004354">
    <property type="entry name" value="Meiotic_Rec114"/>
</dbReference>
<accession>A0A1L9R6F4</accession>
<dbReference type="EMBL" id="KV878217">
    <property type="protein sequence ID" value="OJJ30468.1"/>
    <property type="molecule type" value="Genomic_DNA"/>
</dbReference>
<organism evidence="1 2">
    <name type="scientific">Aspergillus wentii DTO 134E9</name>
    <dbReference type="NCBI Taxonomy" id="1073089"/>
    <lineage>
        <taxon>Eukaryota</taxon>
        <taxon>Fungi</taxon>
        <taxon>Dikarya</taxon>
        <taxon>Ascomycota</taxon>
        <taxon>Pezizomycotina</taxon>
        <taxon>Eurotiomycetes</taxon>
        <taxon>Eurotiomycetidae</taxon>
        <taxon>Eurotiales</taxon>
        <taxon>Aspergillaceae</taxon>
        <taxon>Aspergillus</taxon>
        <taxon>Aspergillus subgen. Cremei</taxon>
    </lineage>
</organism>
<dbReference type="AlphaFoldDB" id="A0A1L9R6F4"/>
<sequence length="227" mass="24118">MYQFSQQPQESSQLARLPLAKFSHAATSISHSGPLSWSHIIGNGDIISVFEKRPGATLSTARILLRVSRDCDILEEIDIAYFAREAVAQAQSRQIGHGHPKPIFAVIVKSPCLAVKYPSGGTSVRRFQIKFSSDRDYYTALAILSDIKCPFSESNIGSLQPARKLASSQWNPGLGSSTSGGKDALPSGSGALGISSSNNVIFPSHSSTTCASGMTSTITGIVPSYPS</sequence>
<name>A0A1L9R6F4_ASPWE</name>
<evidence type="ECO:0000313" key="2">
    <source>
        <dbReference type="Proteomes" id="UP000184383"/>
    </source>
</evidence>
<dbReference type="Proteomes" id="UP000184383">
    <property type="component" value="Unassembled WGS sequence"/>
</dbReference>
<gene>
    <name evidence="1" type="ORF">ASPWEDRAFT_748392</name>
</gene>
<proteinExistence type="predicted"/>
<dbReference type="GO" id="GO:0007131">
    <property type="term" value="P:reciprocal meiotic recombination"/>
    <property type="evidence" value="ECO:0007669"/>
    <property type="project" value="InterPro"/>
</dbReference>
<dbReference type="VEuPathDB" id="FungiDB:ASPWEDRAFT_748392"/>
<dbReference type="OrthoDB" id="5360255at2759"/>